<dbReference type="InterPro" id="IPR027417">
    <property type="entry name" value="P-loop_NTPase"/>
</dbReference>
<gene>
    <name evidence="5" type="ORF">GGQ57_002879</name>
</gene>
<evidence type="ECO:0000259" key="2">
    <source>
        <dbReference type="Pfam" id="PF05272"/>
    </source>
</evidence>
<feature type="domain" description="Virulence-associated protein E-like" evidence="2">
    <location>
        <begin position="383"/>
        <end position="593"/>
    </location>
</feature>
<feature type="domain" description="BT4734-like N-terminal" evidence="3">
    <location>
        <begin position="53"/>
        <end position="175"/>
    </location>
</feature>
<evidence type="ECO:0000313" key="6">
    <source>
        <dbReference type="Proteomes" id="UP000533637"/>
    </source>
</evidence>
<reference evidence="5 6" key="1">
    <citation type="submission" date="2020-08" db="EMBL/GenBank/DDBJ databases">
        <title>Genomic Encyclopedia of Type Strains, Phase IV (KMG-IV): sequencing the most valuable type-strain genomes for metagenomic binning, comparative biology and taxonomic classification.</title>
        <authorList>
            <person name="Goeker M."/>
        </authorList>
    </citation>
    <scope>NUCLEOTIDE SEQUENCE [LARGE SCALE GENOMIC DNA]</scope>
    <source>
        <strain evidence="5 6">DSM 102983</strain>
    </source>
</reference>
<evidence type="ECO:0008006" key="7">
    <source>
        <dbReference type="Google" id="ProtNLM"/>
    </source>
</evidence>
<feature type="compositionally biased region" description="Basic and acidic residues" evidence="1">
    <location>
        <begin position="698"/>
        <end position="708"/>
    </location>
</feature>
<dbReference type="PANTHER" id="PTHR34985">
    <property type="entry name" value="SLR0554 PROTEIN"/>
    <property type="match status" value="1"/>
</dbReference>
<evidence type="ECO:0000313" key="5">
    <source>
        <dbReference type="EMBL" id="MBB4622970.1"/>
    </source>
</evidence>
<evidence type="ECO:0000259" key="3">
    <source>
        <dbReference type="Pfam" id="PF08800"/>
    </source>
</evidence>
<comment type="caution">
    <text evidence="5">The sequence shown here is derived from an EMBL/GenBank/DDBJ whole genome shotgun (WGS) entry which is preliminary data.</text>
</comment>
<dbReference type="RefSeq" id="WP_183671256.1">
    <property type="nucleotide sequence ID" value="NZ_BMPB01000005.1"/>
</dbReference>
<accession>A0ABR6KNB9</accession>
<proteinExistence type="predicted"/>
<dbReference type="Pfam" id="PF08800">
    <property type="entry name" value="BT4734-like_N"/>
    <property type="match status" value="1"/>
</dbReference>
<keyword evidence="6" id="KW-1185">Reference proteome</keyword>
<dbReference type="PANTHER" id="PTHR34985:SF1">
    <property type="entry name" value="SLR0554 PROTEIN"/>
    <property type="match status" value="1"/>
</dbReference>
<dbReference type="Pfam" id="PF05272">
    <property type="entry name" value="VapE-like_dom"/>
    <property type="match status" value="1"/>
</dbReference>
<sequence>MIEATVFTNFRFCQGNKPLTAIADEILNGKYETTIKLHRAALHAGDPATAERIKKSLEAFTVSATYRKTRKEPDMIGYNPLLILDIDKLAPEAIPRLRSLINEAPYTIYSFLSPGGQGLKIIACSAVDIEQLPQNHRIIYNTVKAWYEELLGVEIDASGSDAGRLCFVSYDPLLYASPRFSDWLHTGKGMPEDLPLLKPLLQKTRKTANTRHVAKQLSNARNRLDKQEKYQDGNRNNYVYHYACLCNRIGVPEEVLTGYCTENFGDLSAEERSSAITSAYSHREEHDTFPLIKNGKKVELIREYLSTHFFLRKNVVRNLVEYRDKRAKSHTYHPVTDYWENTVWCNLQLEGVNCKITELRSVIHSGFSKEFDPFKFYFSKLPSWDGETDYIARLASTVSTTRPEYWLTCLRKWLVATVACAIDEKTENHAVLLLSGGQGLGKTTWCRNLVPPELHQYVYSGNLDPASKDASLLLSDCFLILLDELSGQSRMELNRLKAMITKNSVHERRAYAHNSETYERRASFAATVNDSQVLTDRTGSRRFLCFETVRIDYLTPVDYSHIYSQALALYKGGFKYWFSDTDIAEINDNNEPFQQSSPEEELFYTFFRKPCRFEAYLQLSSSEIIAKIAEKTRMPITQINVVNLGKMLKRTGFEHFIRNGKRFFNVIELTFDEVKAVQLGIRSYDNVDAQAVDNKGVVPDDKTDEGNEKPQIQLPF</sequence>
<name>A0ABR6KNB9_9BACT</name>
<dbReference type="InterPro" id="IPR024450">
    <property type="entry name" value="DUF3874"/>
</dbReference>
<dbReference type="InterPro" id="IPR014907">
    <property type="entry name" value="BT4734-like_N"/>
</dbReference>
<dbReference type="Proteomes" id="UP000533637">
    <property type="component" value="Unassembled WGS sequence"/>
</dbReference>
<feature type="domain" description="DUF3874" evidence="4">
    <location>
        <begin position="597"/>
        <end position="654"/>
    </location>
</feature>
<feature type="region of interest" description="Disordered" evidence="1">
    <location>
        <begin position="695"/>
        <end position="716"/>
    </location>
</feature>
<dbReference type="EMBL" id="JACHOC010000005">
    <property type="protein sequence ID" value="MBB4622970.1"/>
    <property type="molecule type" value="Genomic_DNA"/>
</dbReference>
<organism evidence="5 6">
    <name type="scientific">Parabacteroides faecis</name>
    <dbReference type="NCBI Taxonomy" id="1217282"/>
    <lineage>
        <taxon>Bacteria</taxon>
        <taxon>Pseudomonadati</taxon>
        <taxon>Bacteroidota</taxon>
        <taxon>Bacteroidia</taxon>
        <taxon>Bacteroidales</taxon>
        <taxon>Tannerellaceae</taxon>
        <taxon>Parabacteroides</taxon>
    </lineage>
</organism>
<dbReference type="Pfam" id="PF12990">
    <property type="entry name" value="DUF3874"/>
    <property type="match status" value="1"/>
</dbReference>
<dbReference type="SUPFAM" id="SSF52540">
    <property type="entry name" value="P-loop containing nucleoside triphosphate hydrolases"/>
    <property type="match status" value="1"/>
</dbReference>
<protein>
    <recommendedName>
        <fullName evidence="7">Virulence protein E</fullName>
    </recommendedName>
</protein>
<dbReference type="InterPro" id="IPR007936">
    <property type="entry name" value="VapE-like_dom"/>
</dbReference>
<evidence type="ECO:0000259" key="4">
    <source>
        <dbReference type="Pfam" id="PF12990"/>
    </source>
</evidence>
<evidence type="ECO:0000256" key="1">
    <source>
        <dbReference type="SAM" id="MobiDB-lite"/>
    </source>
</evidence>